<dbReference type="OrthoDB" id="9786431at2"/>
<keyword evidence="4 8" id="KW-0732">Signal</keyword>
<keyword evidence="9" id="KW-0966">Cell projection</keyword>
<dbReference type="HAMAP" id="MF_00416">
    <property type="entry name" value="FlgI"/>
    <property type="match status" value="1"/>
</dbReference>
<evidence type="ECO:0000256" key="1">
    <source>
        <dbReference type="ARBA" id="ARBA00002591"/>
    </source>
</evidence>
<dbReference type="GO" id="GO:0005198">
    <property type="term" value="F:structural molecule activity"/>
    <property type="evidence" value="ECO:0007669"/>
    <property type="project" value="InterPro"/>
</dbReference>
<dbReference type="Proteomes" id="UP000295399">
    <property type="component" value="Unassembled WGS sequence"/>
</dbReference>
<protein>
    <recommendedName>
        <fullName evidence="3 8">Flagellar P-ring protein</fullName>
    </recommendedName>
    <alternativeName>
        <fullName evidence="7 8">Basal body P-ring protein</fullName>
    </alternativeName>
</protein>
<dbReference type="PANTHER" id="PTHR30381:SF0">
    <property type="entry name" value="FLAGELLAR P-RING PROTEIN"/>
    <property type="match status" value="1"/>
</dbReference>
<dbReference type="EMBL" id="SLXO01000001">
    <property type="protein sequence ID" value="TCP38590.1"/>
    <property type="molecule type" value="Genomic_DNA"/>
</dbReference>
<accession>A0A4R2PRW9</accession>
<comment type="function">
    <text evidence="1 8">Assembles around the rod to form the L-ring and probably protects the motor/basal body from shearing forces during rotation.</text>
</comment>
<keyword evidence="5" id="KW-0574">Periplasm</keyword>
<proteinExistence type="inferred from homology"/>
<evidence type="ECO:0000256" key="4">
    <source>
        <dbReference type="ARBA" id="ARBA00022729"/>
    </source>
</evidence>
<evidence type="ECO:0000256" key="3">
    <source>
        <dbReference type="ARBA" id="ARBA00019515"/>
    </source>
</evidence>
<evidence type="ECO:0000313" key="10">
    <source>
        <dbReference type="Proteomes" id="UP000295399"/>
    </source>
</evidence>
<dbReference type="RefSeq" id="WP_132707122.1">
    <property type="nucleotide sequence ID" value="NZ_JACIGF010000001.1"/>
</dbReference>
<comment type="caution">
    <text evidence="9">The sequence shown here is derived from an EMBL/GenBank/DDBJ whole genome shotgun (WGS) entry which is preliminary data.</text>
</comment>
<dbReference type="GO" id="GO:0030288">
    <property type="term" value="C:outer membrane-bounded periplasmic space"/>
    <property type="evidence" value="ECO:0007669"/>
    <property type="project" value="InterPro"/>
</dbReference>
<evidence type="ECO:0000256" key="2">
    <source>
        <dbReference type="ARBA" id="ARBA00004117"/>
    </source>
</evidence>
<organism evidence="9 10">
    <name type="scientific">Rhodothalassium salexigens DSM 2132</name>
    <dbReference type="NCBI Taxonomy" id="1188247"/>
    <lineage>
        <taxon>Bacteria</taxon>
        <taxon>Pseudomonadati</taxon>
        <taxon>Pseudomonadota</taxon>
        <taxon>Alphaproteobacteria</taxon>
        <taxon>Rhodothalassiales</taxon>
        <taxon>Rhodothalassiaceae</taxon>
        <taxon>Rhodothalassium</taxon>
    </lineage>
</organism>
<name>A0A4R2PRW9_RHOSA</name>
<feature type="signal peptide" evidence="8">
    <location>
        <begin position="1"/>
        <end position="20"/>
    </location>
</feature>
<dbReference type="NCBIfam" id="NF003676">
    <property type="entry name" value="PRK05303.1"/>
    <property type="match status" value="1"/>
</dbReference>
<evidence type="ECO:0000256" key="5">
    <source>
        <dbReference type="ARBA" id="ARBA00022764"/>
    </source>
</evidence>
<dbReference type="PANTHER" id="PTHR30381">
    <property type="entry name" value="FLAGELLAR P-RING PERIPLASMIC PROTEIN FLGI"/>
    <property type="match status" value="1"/>
</dbReference>
<evidence type="ECO:0000256" key="8">
    <source>
        <dbReference type="HAMAP-Rule" id="MF_00416"/>
    </source>
</evidence>
<evidence type="ECO:0000313" key="9">
    <source>
        <dbReference type="EMBL" id="TCP38590.1"/>
    </source>
</evidence>
<comment type="similarity">
    <text evidence="8">Belongs to the FlgI family.</text>
</comment>
<evidence type="ECO:0000256" key="6">
    <source>
        <dbReference type="ARBA" id="ARBA00023143"/>
    </source>
</evidence>
<dbReference type="GO" id="GO:0071973">
    <property type="term" value="P:bacterial-type flagellum-dependent cell motility"/>
    <property type="evidence" value="ECO:0007669"/>
    <property type="project" value="InterPro"/>
</dbReference>
<dbReference type="Pfam" id="PF02119">
    <property type="entry name" value="FlgI"/>
    <property type="match status" value="1"/>
</dbReference>
<reference evidence="9 10" key="1">
    <citation type="submission" date="2019-03" db="EMBL/GenBank/DDBJ databases">
        <title>Genomic Encyclopedia of Type Strains, Phase IV (KMG-IV): sequencing the most valuable type-strain genomes for metagenomic binning, comparative biology and taxonomic classification.</title>
        <authorList>
            <person name="Goeker M."/>
        </authorList>
    </citation>
    <scope>NUCLEOTIDE SEQUENCE [LARGE SCALE GENOMIC DNA]</scope>
    <source>
        <strain evidence="9 10">DSM 2132</strain>
    </source>
</reference>
<dbReference type="FunCoup" id="A0A4R2PRW9">
    <property type="interactions" value="56"/>
</dbReference>
<keyword evidence="10" id="KW-1185">Reference proteome</keyword>
<dbReference type="GO" id="GO:0009428">
    <property type="term" value="C:bacterial-type flagellum basal body, distal rod, P ring"/>
    <property type="evidence" value="ECO:0007669"/>
    <property type="project" value="InterPro"/>
</dbReference>
<dbReference type="InParanoid" id="A0A4R2PRW9"/>
<comment type="subcellular location">
    <subcellularLocation>
        <location evidence="2 8">Bacterial flagellum basal body</location>
    </subcellularLocation>
</comment>
<gene>
    <name evidence="8" type="primary">flgI</name>
    <name evidence="9" type="ORF">EV659_101497</name>
</gene>
<keyword evidence="9" id="KW-0282">Flagellum</keyword>
<feature type="chain" id="PRO_5021058440" description="Flagellar P-ring protein" evidence="8">
    <location>
        <begin position="21"/>
        <end position="373"/>
    </location>
</feature>
<keyword evidence="9" id="KW-0969">Cilium</keyword>
<comment type="subunit">
    <text evidence="8">The basal body constitutes a major portion of the flagellar organelle and consists of four rings (L,P,S, and M) mounted on a central rod.</text>
</comment>
<dbReference type="InterPro" id="IPR001782">
    <property type="entry name" value="Flag_FlgI"/>
</dbReference>
<dbReference type="PRINTS" id="PR01010">
    <property type="entry name" value="FLGPRINGFLGI"/>
</dbReference>
<keyword evidence="6 8" id="KW-0975">Bacterial flagellum</keyword>
<sequence precursor="true">MIFHPVLRIATMLVGLFALASVNAEGARTRLKDIIDVEGVRENQLIGYGLVTGLNGTGDFLQNVPFTQQSLTAMLERLGTNIRDTRILIENTAAVMVTADLPPFARPGSRIDVQVSAIGDAEDLRGGVLLATPLKASDGEVYAVAQGPVAVAGFSAQGNAASIVQGVPTSGRIANGAIVEKQVDFEFSQLESLKLALKNPDFTTAKRIEQAIDGYFGQDISQAIDPATVQLFRPVGFEESLMDMVVGIEQLQVTTDQPARIVIDDRAGIIVMGADVRVSTVAIAQGNLTIRIAETPQVSQPDPFGGGETQVVPRTDVEVDAGDQNRLAVVPEAVTLQELVDGLNALGIGPRDMISILQAIKASGALQAEIEIQ</sequence>
<evidence type="ECO:0000256" key="7">
    <source>
        <dbReference type="ARBA" id="ARBA00032344"/>
    </source>
</evidence>
<dbReference type="AlphaFoldDB" id="A0A4R2PRW9"/>